<gene>
    <name evidence="2" type="ORF">E4U42_003358</name>
</gene>
<evidence type="ECO:0000256" key="1">
    <source>
        <dbReference type="SAM" id="SignalP"/>
    </source>
</evidence>
<feature type="signal peptide" evidence="1">
    <location>
        <begin position="1"/>
        <end position="16"/>
    </location>
</feature>
<proteinExistence type="predicted"/>
<sequence length="92" mass="9692">MKSAAVILSFVQLAFGLSCVCSTMGLANPKLSSLACLSYLKENFSSRAFMSNGLCTEPSGGIDEAAFKAACTDMNFSLDKSFKDSDIGINCV</sequence>
<dbReference type="PROSITE" id="PS51257">
    <property type="entry name" value="PROKAR_LIPOPROTEIN"/>
    <property type="match status" value="1"/>
</dbReference>
<reference evidence="2" key="1">
    <citation type="journal article" date="2020" name="bioRxiv">
        <title>Whole genome comparisons of ergot fungi reveals the divergence and evolution of species within the genus Claviceps are the result of varying mechanisms driving genome evolution and host range expansion.</title>
        <authorList>
            <person name="Wyka S.A."/>
            <person name="Mondo S.J."/>
            <person name="Liu M."/>
            <person name="Dettman J."/>
            <person name="Nalam V."/>
            <person name="Broders K.D."/>
        </authorList>
    </citation>
    <scope>NUCLEOTIDE SEQUENCE</scope>
    <source>
        <strain evidence="2">CCC 489</strain>
    </source>
</reference>
<evidence type="ECO:0008006" key="4">
    <source>
        <dbReference type="Google" id="ProtNLM"/>
    </source>
</evidence>
<evidence type="ECO:0000313" key="2">
    <source>
        <dbReference type="EMBL" id="KAG5926381.1"/>
    </source>
</evidence>
<dbReference type="Proteomes" id="UP000811619">
    <property type="component" value="Unassembled WGS sequence"/>
</dbReference>
<comment type="caution">
    <text evidence="2">The sequence shown here is derived from an EMBL/GenBank/DDBJ whole genome shotgun (WGS) entry which is preliminary data.</text>
</comment>
<keyword evidence="3" id="KW-1185">Reference proteome</keyword>
<organism evidence="2 3">
    <name type="scientific">Claviceps africana</name>
    <dbReference type="NCBI Taxonomy" id="83212"/>
    <lineage>
        <taxon>Eukaryota</taxon>
        <taxon>Fungi</taxon>
        <taxon>Dikarya</taxon>
        <taxon>Ascomycota</taxon>
        <taxon>Pezizomycotina</taxon>
        <taxon>Sordariomycetes</taxon>
        <taxon>Hypocreomycetidae</taxon>
        <taxon>Hypocreales</taxon>
        <taxon>Clavicipitaceae</taxon>
        <taxon>Claviceps</taxon>
    </lineage>
</organism>
<accession>A0A8K0NLM2</accession>
<feature type="chain" id="PRO_5035473180" description="Secreted protein" evidence="1">
    <location>
        <begin position="17"/>
        <end position="92"/>
    </location>
</feature>
<dbReference type="AlphaFoldDB" id="A0A8K0NLM2"/>
<keyword evidence="1" id="KW-0732">Signal</keyword>
<evidence type="ECO:0000313" key="3">
    <source>
        <dbReference type="Proteomes" id="UP000811619"/>
    </source>
</evidence>
<protein>
    <recommendedName>
        <fullName evidence="4">Secreted protein</fullName>
    </recommendedName>
</protein>
<dbReference type="EMBL" id="SRPY01000272">
    <property type="protein sequence ID" value="KAG5926381.1"/>
    <property type="molecule type" value="Genomic_DNA"/>
</dbReference>
<name>A0A8K0NLM2_9HYPO</name>